<name>A0A4Y7Q3Y3_9AGAM</name>
<gene>
    <name evidence="2" type="ORF">BD410DRAFT_282657</name>
</gene>
<keyword evidence="3" id="KW-1185">Reference proteome</keyword>
<protein>
    <submittedName>
        <fullName evidence="2">Uncharacterized protein</fullName>
    </submittedName>
</protein>
<sequence>MKSTSPRIGGWLFGKINEDKQKKCGTLHYRIWMCLLSFVFLSLLRFTYHFHWAHSNSFVGWTPNVNVAIGKGYRIHCCLQSFCLLKYGLSLTNGIDVSHTSQSPCPLSTHQNTFPIKILSPGPRIPCSYTPLRRPHQNH</sequence>
<dbReference type="EMBL" id="ML170178">
    <property type="protein sequence ID" value="TDL21872.1"/>
    <property type="molecule type" value="Genomic_DNA"/>
</dbReference>
<dbReference type="AlphaFoldDB" id="A0A4Y7Q3Y3"/>
<evidence type="ECO:0000313" key="3">
    <source>
        <dbReference type="Proteomes" id="UP000294933"/>
    </source>
</evidence>
<feature type="transmembrane region" description="Helical" evidence="1">
    <location>
        <begin position="29"/>
        <end position="48"/>
    </location>
</feature>
<keyword evidence="1" id="KW-0812">Transmembrane</keyword>
<dbReference type="Proteomes" id="UP000294933">
    <property type="component" value="Unassembled WGS sequence"/>
</dbReference>
<accession>A0A4Y7Q3Y3</accession>
<evidence type="ECO:0000256" key="1">
    <source>
        <dbReference type="SAM" id="Phobius"/>
    </source>
</evidence>
<reference evidence="2 3" key="1">
    <citation type="submission" date="2018-06" db="EMBL/GenBank/DDBJ databases">
        <title>A transcriptomic atlas of mushroom development highlights an independent origin of complex multicellularity.</title>
        <authorList>
            <consortium name="DOE Joint Genome Institute"/>
            <person name="Krizsan K."/>
            <person name="Almasi E."/>
            <person name="Merenyi Z."/>
            <person name="Sahu N."/>
            <person name="Viragh M."/>
            <person name="Koszo T."/>
            <person name="Mondo S."/>
            <person name="Kiss B."/>
            <person name="Balint B."/>
            <person name="Kues U."/>
            <person name="Barry K."/>
            <person name="Hegedus J.C."/>
            <person name="Henrissat B."/>
            <person name="Johnson J."/>
            <person name="Lipzen A."/>
            <person name="Ohm R."/>
            <person name="Nagy I."/>
            <person name="Pangilinan J."/>
            <person name="Yan J."/>
            <person name="Xiong Y."/>
            <person name="Grigoriev I.V."/>
            <person name="Hibbett D.S."/>
            <person name="Nagy L.G."/>
        </authorList>
    </citation>
    <scope>NUCLEOTIDE SEQUENCE [LARGE SCALE GENOMIC DNA]</scope>
    <source>
        <strain evidence="2 3">SZMC22713</strain>
    </source>
</reference>
<keyword evidence="1" id="KW-0472">Membrane</keyword>
<organism evidence="2 3">
    <name type="scientific">Rickenella mellea</name>
    <dbReference type="NCBI Taxonomy" id="50990"/>
    <lineage>
        <taxon>Eukaryota</taxon>
        <taxon>Fungi</taxon>
        <taxon>Dikarya</taxon>
        <taxon>Basidiomycota</taxon>
        <taxon>Agaricomycotina</taxon>
        <taxon>Agaricomycetes</taxon>
        <taxon>Hymenochaetales</taxon>
        <taxon>Rickenellaceae</taxon>
        <taxon>Rickenella</taxon>
    </lineage>
</organism>
<proteinExistence type="predicted"/>
<evidence type="ECO:0000313" key="2">
    <source>
        <dbReference type="EMBL" id="TDL21872.1"/>
    </source>
</evidence>
<dbReference type="VEuPathDB" id="FungiDB:BD410DRAFT_282657"/>
<keyword evidence="1" id="KW-1133">Transmembrane helix</keyword>